<name>A0A9N7Y6M5_PLEPL</name>
<dbReference type="Proteomes" id="UP001153269">
    <property type="component" value="Unassembled WGS sequence"/>
</dbReference>
<dbReference type="EMBL" id="CADEAL010000112">
    <property type="protein sequence ID" value="CAB1414542.1"/>
    <property type="molecule type" value="Genomic_DNA"/>
</dbReference>
<evidence type="ECO:0000313" key="2">
    <source>
        <dbReference type="Proteomes" id="UP001153269"/>
    </source>
</evidence>
<sequence>MRMSSFEWQLDLSHTDLPGSELPLGACPREQSGMKTDQVLLRQECGTERGNEFQEAEQSNSGEGLQISTSLQELWSRSSVSDGLIAFQVQEVMIRASLRGLT</sequence>
<proteinExistence type="predicted"/>
<keyword evidence="2" id="KW-1185">Reference proteome</keyword>
<organism evidence="1 2">
    <name type="scientific">Pleuronectes platessa</name>
    <name type="common">European plaice</name>
    <dbReference type="NCBI Taxonomy" id="8262"/>
    <lineage>
        <taxon>Eukaryota</taxon>
        <taxon>Metazoa</taxon>
        <taxon>Chordata</taxon>
        <taxon>Craniata</taxon>
        <taxon>Vertebrata</taxon>
        <taxon>Euteleostomi</taxon>
        <taxon>Actinopterygii</taxon>
        <taxon>Neopterygii</taxon>
        <taxon>Teleostei</taxon>
        <taxon>Neoteleostei</taxon>
        <taxon>Acanthomorphata</taxon>
        <taxon>Carangaria</taxon>
        <taxon>Pleuronectiformes</taxon>
        <taxon>Pleuronectoidei</taxon>
        <taxon>Pleuronectidae</taxon>
        <taxon>Pleuronectes</taxon>
    </lineage>
</organism>
<dbReference type="AlphaFoldDB" id="A0A9N7Y6M5"/>
<protein>
    <submittedName>
        <fullName evidence="1">Uncharacterized protein</fullName>
    </submittedName>
</protein>
<accession>A0A9N7Y6M5</accession>
<reference evidence="1" key="1">
    <citation type="submission" date="2020-03" db="EMBL/GenBank/DDBJ databases">
        <authorList>
            <person name="Weist P."/>
        </authorList>
    </citation>
    <scope>NUCLEOTIDE SEQUENCE</scope>
</reference>
<gene>
    <name evidence="1" type="ORF">PLEPLA_LOCUS2251</name>
</gene>
<comment type="caution">
    <text evidence="1">The sequence shown here is derived from an EMBL/GenBank/DDBJ whole genome shotgun (WGS) entry which is preliminary data.</text>
</comment>
<evidence type="ECO:0000313" key="1">
    <source>
        <dbReference type="EMBL" id="CAB1414542.1"/>
    </source>
</evidence>